<accession>A0A1G1W5P1</accession>
<evidence type="ECO:0000313" key="3">
    <source>
        <dbReference type="Proteomes" id="UP000176631"/>
    </source>
</evidence>
<feature type="transmembrane region" description="Helical" evidence="1">
    <location>
        <begin position="49"/>
        <end position="67"/>
    </location>
</feature>
<protein>
    <submittedName>
        <fullName evidence="2">Uncharacterized protein</fullName>
    </submittedName>
</protein>
<reference evidence="2 3" key="1">
    <citation type="journal article" date="2016" name="Nat. Commun.">
        <title>Thousands of microbial genomes shed light on interconnected biogeochemical processes in an aquifer system.</title>
        <authorList>
            <person name="Anantharaman K."/>
            <person name="Brown C.T."/>
            <person name="Hug L.A."/>
            <person name="Sharon I."/>
            <person name="Castelle C.J."/>
            <person name="Probst A.J."/>
            <person name="Thomas B.C."/>
            <person name="Singh A."/>
            <person name="Wilkins M.J."/>
            <person name="Karaoz U."/>
            <person name="Brodie E.L."/>
            <person name="Williams K.H."/>
            <person name="Hubbard S.S."/>
            <person name="Banfield J.F."/>
        </authorList>
    </citation>
    <scope>NUCLEOTIDE SEQUENCE [LARGE SCALE GENOMIC DNA]</scope>
</reference>
<dbReference type="AlphaFoldDB" id="A0A1G1W5P1"/>
<keyword evidence="1" id="KW-0812">Transmembrane</keyword>
<comment type="caution">
    <text evidence="2">The sequence shown here is derived from an EMBL/GenBank/DDBJ whole genome shotgun (WGS) entry which is preliminary data.</text>
</comment>
<feature type="transmembrane region" description="Helical" evidence="1">
    <location>
        <begin position="7"/>
        <end position="29"/>
    </location>
</feature>
<evidence type="ECO:0000313" key="2">
    <source>
        <dbReference type="EMBL" id="OGY22985.1"/>
    </source>
</evidence>
<dbReference type="Proteomes" id="UP000176631">
    <property type="component" value="Unassembled WGS sequence"/>
</dbReference>
<evidence type="ECO:0000256" key="1">
    <source>
        <dbReference type="SAM" id="Phobius"/>
    </source>
</evidence>
<organism evidence="2 3">
    <name type="scientific">Candidatus Woykebacteria bacterium RBG_13_40_15</name>
    <dbReference type="NCBI Taxonomy" id="1802593"/>
    <lineage>
        <taxon>Bacteria</taxon>
        <taxon>Candidatus Woykeibacteriota</taxon>
    </lineage>
</organism>
<gene>
    <name evidence="2" type="ORF">A2172_03570</name>
</gene>
<proteinExistence type="predicted"/>
<dbReference type="EMBL" id="MHCP01000030">
    <property type="protein sequence ID" value="OGY22985.1"/>
    <property type="molecule type" value="Genomic_DNA"/>
</dbReference>
<name>A0A1G1W5P1_9BACT</name>
<keyword evidence="1" id="KW-1133">Transmembrane helix</keyword>
<keyword evidence="1" id="KW-0472">Membrane</keyword>
<sequence>MEALVKGLEVIAGLAAFYSLLFAAVGGMVSANAGTYGMKNTRAENAANLLLTVFTIALVAFLITLWIQSSTR</sequence>